<proteinExistence type="predicted"/>
<keyword evidence="1" id="KW-0472">Membrane</keyword>
<sequence>MLNRAERTKKYLIGQLQLFERYAGWRDSNEAFFPAIATFRNSTVSCLRSTKLIRQVDIDEFDRILANIDSMKSKGYDSKVYWSRVGPEYDKAKSMLNEFILLMDETTVPFRLRFKDFMKDIFTEKSAGIIILGIVTVIVAGSLTGVLDLLINWLLSLFK</sequence>
<dbReference type="EMBL" id="LIZX01000278">
    <property type="protein sequence ID" value="KPJ62255.1"/>
    <property type="molecule type" value="Genomic_DNA"/>
</dbReference>
<evidence type="ECO:0000313" key="2">
    <source>
        <dbReference type="EMBL" id="KPJ62255.1"/>
    </source>
</evidence>
<name>A0A0S7XJ52_UNCSA</name>
<accession>A0A0S7XJ52</accession>
<protein>
    <submittedName>
        <fullName evidence="2">Uncharacterized protein</fullName>
    </submittedName>
</protein>
<reference evidence="2 3" key="1">
    <citation type="journal article" date="2015" name="Microbiome">
        <title>Genomic resolution of linkages in carbon, nitrogen, and sulfur cycling among widespread estuary sediment bacteria.</title>
        <authorList>
            <person name="Baker B.J."/>
            <person name="Lazar C.S."/>
            <person name="Teske A.P."/>
            <person name="Dick G.J."/>
        </authorList>
    </citation>
    <scope>NUCLEOTIDE SEQUENCE [LARGE SCALE GENOMIC DNA]</scope>
    <source>
        <strain evidence="2">DG_54_3</strain>
    </source>
</reference>
<evidence type="ECO:0000313" key="3">
    <source>
        <dbReference type="Proteomes" id="UP000051861"/>
    </source>
</evidence>
<comment type="caution">
    <text evidence="2">The sequence shown here is derived from an EMBL/GenBank/DDBJ whole genome shotgun (WGS) entry which is preliminary data.</text>
</comment>
<gene>
    <name evidence="2" type="ORF">AMJ44_15885</name>
</gene>
<dbReference type="AlphaFoldDB" id="A0A0S7XJ52"/>
<organism evidence="2 3">
    <name type="scientific">candidate division WOR-1 bacterium DG_54_3</name>
    <dbReference type="NCBI Taxonomy" id="1703775"/>
    <lineage>
        <taxon>Bacteria</taxon>
        <taxon>Bacillati</taxon>
        <taxon>Saganbacteria</taxon>
    </lineage>
</organism>
<evidence type="ECO:0000256" key="1">
    <source>
        <dbReference type="SAM" id="Phobius"/>
    </source>
</evidence>
<keyword evidence="1" id="KW-0812">Transmembrane</keyword>
<keyword evidence="1" id="KW-1133">Transmembrane helix</keyword>
<dbReference type="Proteomes" id="UP000051861">
    <property type="component" value="Unassembled WGS sequence"/>
</dbReference>
<feature type="transmembrane region" description="Helical" evidence="1">
    <location>
        <begin position="127"/>
        <end position="155"/>
    </location>
</feature>